<keyword evidence="1" id="KW-1133">Transmembrane helix</keyword>
<evidence type="ECO:0000256" key="1">
    <source>
        <dbReference type="SAM" id="Phobius"/>
    </source>
</evidence>
<reference evidence="2 3" key="1">
    <citation type="submission" date="2018-06" db="EMBL/GenBank/DDBJ databases">
        <title>Comparative genomics reveals the genomic features of Rhizophagus irregularis, R. cerebriforme, R. diaphanum and Gigaspora rosea, and their symbiotic lifestyle signature.</title>
        <authorList>
            <person name="Morin E."/>
            <person name="San Clemente H."/>
            <person name="Chen E.C.H."/>
            <person name="De La Providencia I."/>
            <person name="Hainaut M."/>
            <person name="Kuo A."/>
            <person name="Kohler A."/>
            <person name="Murat C."/>
            <person name="Tang N."/>
            <person name="Roy S."/>
            <person name="Loubradou J."/>
            <person name="Henrissat B."/>
            <person name="Grigoriev I.V."/>
            <person name="Corradi N."/>
            <person name="Roux C."/>
            <person name="Martin F.M."/>
        </authorList>
    </citation>
    <scope>NUCLEOTIDE SEQUENCE [LARGE SCALE GENOMIC DNA]</scope>
    <source>
        <strain evidence="2 3">DAOM 227022</strain>
    </source>
</reference>
<keyword evidence="1" id="KW-0812">Transmembrane</keyword>
<feature type="transmembrane region" description="Helical" evidence="1">
    <location>
        <begin position="80"/>
        <end position="98"/>
    </location>
</feature>
<proteinExistence type="predicted"/>
<keyword evidence="3" id="KW-1185">Reference proteome</keyword>
<dbReference type="AlphaFoldDB" id="A0A397THZ2"/>
<dbReference type="EMBL" id="QKYT01000050">
    <property type="protein sequence ID" value="RIA96115.1"/>
    <property type="molecule type" value="Genomic_DNA"/>
</dbReference>
<comment type="caution">
    <text evidence="2">The sequence shown here is derived from an EMBL/GenBank/DDBJ whole genome shotgun (WGS) entry which is preliminary data.</text>
</comment>
<accession>A0A397THZ2</accession>
<name>A0A397THZ2_9GLOM</name>
<gene>
    <name evidence="2" type="ORF">C1645_872267</name>
</gene>
<organism evidence="2 3">
    <name type="scientific">Glomus cerebriforme</name>
    <dbReference type="NCBI Taxonomy" id="658196"/>
    <lineage>
        <taxon>Eukaryota</taxon>
        <taxon>Fungi</taxon>
        <taxon>Fungi incertae sedis</taxon>
        <taxon>Mucoromycota</taxon>
        <taxon>Glomeromycotina</taxon>
        <taxon>Glomeromycetes</taxon>
        <taxon>Glomerales</taxon>
        <taxon>Glomeraceae</taxon>
        <taxon>Glomus</taxon>
    </lineage>
</organism>
<protein>
    <submittedName>
        <fullName evidence="2">Uncharacterized protein</fullName>
    </submittedName>
</protein>
<feature type="transmembrane region" description="Helical" evidence="1">
    <location>
        <begin position="20"/>
        <end position="46"/>
    </location>
</feature>
<keyword evidence="1" id="KW-0472">Membrane</keyword>
<dbReference type="Proteomes" id="UP000265703">
    <property type="component" value="Unassembled WGS sequence"/>
</dbReference>
<evidence type="ECO:0000313" key="2">
    <source>
        <dbReference type="EMBL" id="RIA96115.1"/>
    </source>
</evidence>
<sequence length="391" mass="44220">MDDKSAGSFQELRWFKIINGIPGLFAISVTLIFIVTVAVIFIIRILRPDDHYEYRKQVREYFTDLLADKNRSRHTRITKTIVFIFLAAGLLGLTIYNVDKMINDDPLISSNLEDNTLSPSFLFCSLSNNELFSSTALYSTTPADLSKEPINLTDSLNEINGENGKCLLFDGRNSLKPKDAIGGIYDFEFSQLTSQNMSSGLLVFVGDTNNEMNWTTTIPEGNKFSNVAVEIITGNGLIQYTETRYKTLNGGRTFRSFQCSLIQPVDYFSDTGALIRVGIIAPKNVLILTEEPSLTLADLYSNIGGYLTICGIYGFLFGSGKVNPFGFVSLFMFKEQEKAKLEKDVTTSNNISNQAEFEVEFNQFKKEFKQFKEFKDNMESYYVDMEFLKKQ</sequence>
<dbReference type="OrthoDB" id="2352586at2759"/>
<evidence type="ECO:0000313" key="3">
    <source>
        <dbReference type="Proteomes" id="UP000265703"/>
    </source>
</evidence>